<organism evidence="10 11">
    <name type="scientific">Echinicola rosea</name>
    <dbReference type="NCBI Taxonomy" id="1807691"/>
    <lineage>
        <taxon>Bacteria</taxon>
        <taxon>Pseudomonadati</taxon>
        <taxon>Bacteroidota</taxon>
        <taxon>Cytophagia</taxon>
        <taxon>Cytophagales</taxon>
        <taxon>Cyclobacteriaceae</taxon>
        <taxon>Echinicola</taxon>
    </lineage>
</organism>
<dbReference type="Pfam" id="PF07715">
    <property type="entry name" value="Plug"/>
    <property type="match status" value="1"/>
</dbReference>
<keyword evidence="4 8" id="KW-0812">Transmembrane</keyword>
<keyword evidence="11" id="KW-1185">Reference proteome</keyword>
<feature type="domain" description="TonB-dependent receptor plug" evidence="9">
    <location>
        <begin position="226"/>
        <end position="343"/>
    </location>
</feature>
<comment type="caution">
    <text evidence="10">The sequence shown here is derived from an EMBL/GenBank/DDBJ whole genome shotgun (WGS) entry which is preliminary data.</text>
</comment>
<evidence type="ECO:0000256" key="8">
    <source>
        <dbReference type="PROSITE-ProRule" id="PRU01360"/>
    </source>
</evidence>
<evidence type="ECO:0000256" key="4">
    <source>
        <dbReference type="ARBA" id="ARBA00022692"/>
    </source>
</evidence>
<gene>
    <name evidence="10" type="ORF">GCM10011339_20240</name>
</gene>
<dbReference type="InterPro" id="IPR008969">
    <property type="entry name" value="CarboxyPept-like_regulatory"/>
</dbReference>
<dbReference type="InterPro" id="IPR012910">
    <property type="entry name" value="Plug_dom"/>
</dbReference>
<dbReference type="SUPFAM" id="SSF56935">
    <property type="entry name" value="Porins"/>
    <property type="match status" value="1"/>
</dbReference>
<reference evidence="11" key="1">
    <citation type="journal article" date="2019" name="Int. J. Syst. Evol. Microbiol.">
        <title>The Global Catalogue of Microorganisms (GCM) 10K type strain sequencing project: providing services to taxonomists for standard genome sequencing and annotation.</title>
        <authorList>
            <consortium name="The Broad Institute Genomics Platform"/>
            <consortium name="The Broad Institute Genome Sequencing Center for Infectious Disease"/>
            <person name="Wu L."/>
            <person name="Ma J."/>
        </authorList>
    </citation>
    <scope>NUCLEOTIDE SEQUENCE [LARGE SCALE GENOMIC DNA]</scope>
    <source>
        <strain evidence="11">CGMCC 1.15407</strain>
    </source>
</reference>
<dbReference type="InterPro" id="IPR023996">
    <property type="entry name" value="TonB-dep_OMP_SusC/RagA"/>
</dbReference>
<keyword evidence="2 8" id="KW-0813">Transport</keyword>
<name>A0ABQ1V218_9BACT</name>
<dbReference type="InterPro" id="IPR023997">
    <property type="entry name" value="TonB-dep_OMP_SusC/RagA_CS"/>
</dbReference>
<dbReference type="InterPro" id="IPR039426">
    <property type="entry name" value="TonB-dep_rcpt-like"/>
</dbReference>
<dbReference type="Gene3D" id="2.60.40.1120">
    <property type="entry name" value="Carboxypeptidase-like, regulatory domain"/>
    <property type="match status" value="1"/>
</dbReference>
<sequence length="1171" mass="130350">MIMKKKLYSLYSLGRLCLVGLVLQVFLISTLHAEGYANQDPKDLNEIMVSLEANNASMEDVLATLKAKTDFSFVYNKGMVSKLAPVTMQVANESLEQVLMQLAASHKLSFQQVNDRISVKAASTATAEVTRAEARVTITGTVTDEEGGPLPGATVSVVGTSKGTVTDADGKYSIDVEEGETLQFSFIGFEKQQVIVGKQSVINITLELDDNSLEEVVVTGYGEVKKEHLTGAVETIDPEEFQDLPTGNLSAALAGRVLGVGVSGGNTRPGTAASLTIRNPQSFSKDGGNNSPLYVIDGVIQIAADGSNDNVRFNNLDPAEIESISFLKDASAAIYGSRGANGAVIVTTKRGRDGKPRFSYSGSYGVNDEAYRTKMLSAYDFGRYYNIMNGPNGSGEYADSEPENYIFSQDELDHFRTINYDWLEQAWSPASNMRHNLNVSGGTDKANYFASASYFTQDGNLSTLDYDRWNFRAGADIEVADGLKAGLQVAGYYSDKTKTFNKIGGENDENDYKNLLLTPRYIPPYVNGFPVDLPDGGTGDYHFFEIQELDNLATDTDMNMSVNLFAEYEMPFLEGLKARISYGRNMGSSRGTQVGTRYRLYQFEGLGEYGHIYDGAEVSGSREYKNGDRLYYSNDNFISTQTNFTVNYANDFGQHSVSALFSIERAEAENSNEWVRKEEPASFTNGQFSSAFGEIDGWTRGSESGSLGYIGRVNYSFANKYLAEFLFRSDASTKFAPENYWGKFYSLSAGWIISNEDFFTASWIDFLKFRYSAGLLGKDDTKAWQWRQRYTFQNGKGAVFGGDNDAGIGMKMESSPNRDATWSDDFKNNFGIDARFLNSRLSATVEAFYNKGTNLLMERTGNVPVTVGGTVAAENFGEIDFFGYELSVGWNDQVGDFRYGIDGRFSWYDNKVKVSNFNEIDVLYPWNAQPNASTDRGVWGMDYLGMFKSQEDIDAYVEQYDITQVFGTVVDELKPGMLYYRDVRGQLQSDGTFAEPDGIIDENDQVQLAKRESNHYGYGMTIKLGYKQFSLNAVIAGSFGGWSEYDARKAMEQEIPDSYESVPAFWGDIYDPELNPTGNFPNPYWEDISLNPRSEFWRVSGFRMAMRNVDVSYRLPKHVADKLKISSARIYFNILNPVNFYNPFSYKSSVGGSWDNYPVLRTYSLGLNLSL</sequence>
<dbReference type="EMBL" id="BMIU01000009">
    <property type="protein sequence ID" value="GGF31968.1"/>
    <property type="molecule type" value="Genomic_DNA"/>
</dbReference>
<evidence type="ECO:0000256" key="1">
    <source>
        <dbReference type="ARBA" id="ARBA00004571"/>
    </source>
</evidence>
<keyword evidence="6 8" id="KW-0472">Membrane</keyword>
<dbReference type="Pfam" id="PF13715">
    <property type="entry name" value="CarbopepD_reg_2"/>
    <property type="match status" value="1"/>
</dbReference>
<comment type="subcellular location">
    <subcellularLocation>
        <location evidence="1 8">Cell outer membrane</location>
        <topology evidence="1 8">Multi-pass membrane protein</topology>
    </subcellularLocation>
</comment>
<evidence type="ECO:0000256" key="5">
    <source>
        <dbReference type="ARBA" id="ARBA00022729"/>
    </source>
</evidence>
<evidence type="ECO:0000256" key="7">
    <source>
        <dbReference type="ARBA" id="ARBA00023237"/>
    </source>
</evidence>
<evidence type="ECO:0000259" key="9">
    <source>
        <dbReference type="Pfam" id="PF07715"/>
    </source>
</evidence>
<accession>A0ABQ1V218</accession>
<dbReference type="Gene3D" id="3.55.50.30">
    <property type="match status" value="1"/>
</dbReference>
<dbReference type="NCBIfam" id="TIGR04056">
    <property type="entry name" value="OMP_RagA_SusC"/>
    <property type="match status" value="1"/>
</dbReference>
<comment type="similarity">
    <text evidence="8">Belongs to the TonB-dependent receptor family.</text>
</comment>
<keyword evidence="7 8" id="KW-0998">Cell outer membrane</keyword>
<dbReference type="Gene3D" id="2.170.130.10">
    <property type="entry name" value="TonB-dependent receptor, plug domain"/>
    <property type="match status" value="1"/>
</dbReference>
<evidence type="ECO:0000313" key="11">
    <source>
        <dbReference type="Proteomes" id="UP000647339"/>
    </source>
</evidence>
<dbReference type="NCBIfam" id="TIGR04057">
    <property type="entry name" value="SusC_RagA_signa"/>
    <property type="match status" value="1"/>
</dbReference>
<keyword evidence="3 8" id="KW-1134">Transmembrane beta strand</keyword>
<dbReference type="InterPro" id="IPR036942">
    <property type="entry name" value="Beta-barrel_TonB_sf"/>
</dbReference>
<evidence type="ECO:0000256" key="6">
    <source>
        <dbReference type="ARBA" id="ARBA00023136"/>
    </source>
</evidence>
<evidence type="ECO:0000313" key="10">
    <source>
        <dbReference type="EMBL" id="GGF31968.1"/>
    </source>
</evidence>
<keyword evidence="5" id="KW-0732">Signal</keyword>
<dbReference type="PANTHER" id="PTHR30069">
    <property type="entry name" value="TONB-DEPENDENT OUTER MEMBRANE RECEPTOR"/>
    <property type="match status" value="1"/>
</dbReference>
<evidence type="ECO:0000256" key="2">
    <source>
        <dbReference type="ARBA" id="ARBA00022448"/>
    </source>
</evidence>
<dbReference type="InterPro" id="IPR037066">
    <property type="entry name" value="Plug_dom_sf"/>
</dbReference>
<dbReference type="PROSITE" id="PS52016">
    <property type="entry name" value="TONB_DEPENDENT_REC_3"/>
    <property type="match status" value="1"/>
</dbReference>
<protein>
    <submittedName>
        <fullName evidence="10">SusC/RagA family TonB-linked outer membrane protein</fullName>
    </submittedName>
</protein>
<dbReference type="SUPFAM" id="SSF49464">
    <property type="entry name" value="Carboxypeptidase regulatory domain-like"/>
    <property type="match status" value="1"/>
</dbReference>
<dbReference type="PANTHER" id="PTHR30069:SF29">
    <property type="entry name" value="HEMOGLOBIN AND HEMOGLOBIN-HAPTOGLOBIN-BINDING PROTEIN 1-RELATED"/>
    <property type="match status" value="1"/>
</dbReference>
<dbReference type="Proteomes" id="UP000647339">
    <property type="component" value="Unassembled WGS sequence"/>
</dbReference>
<dbReference type="Gene3D" id="2.40.170.20">
    <property type="entry name" value="TonB-dependent receptor, beta-barrel domain"/>
    <property type="match status" value="1"/>
</dbReference>
<evidence type="ECO:0000256" key="3">
    <source>
        <dbReference type="ARBA" id="ARBA00022452"/>
    </source>
</evidence>
<proteinExistence type="inferred from homology"/>